<dbReference type="OrthoDB" id="9924405at2"/>
<feature type="region of interest" description="Disordered" evidence="1">
    <location>
        <begin position="236"/>
        <end position="264"/>
    </location>
</feature>
<name>G9EKK0_9GAMM</name>
<evidence type="ECO:0000256" key="1">
    <source>
        <dbReference type="SAM" id="MobiDB-lite"/>
    </source>
</evidence>
<reference evidence="2 3" key="1">
    <citation type="journal article" date="2011" name="BMC Genomics">
        <title>Insight into cross-talk between intra-amoebal pathogens.</title>
        <authorList>
            <person name="Gimenez G."/>
            <person name="Bertelli C."/>
            <person name="Moliner C."/>
            <person name="Robert C."/>
            <person name="Raoult D."/>
            <person name="Fournier P.E."/>
            <person name="Greub G."/>
        </authorList>
    </citation>
    <scope>NUCLEOTIDE SEQUENCE [LARGE SCALE GENOMIC DNA]</scope>
    <source>
        <strain evidence="2 3">LLAP12</strain>
    </source>
</reference>
<proteinExistence type="predicted"/>
<dbReference type="PANTHER" id="PTHR15615:SF108">
    <property type="entry name" value="PROTEIN CNPPD1"/>
    <property type="match status" value="1"/>
</dbReference>
<accession>G9EKK0</accession>
<dbReference type="InParanoid" id="G9EKK0"/>
<dbReference type="AlphaFoldDB" id="G9EKK0"/>
<organism evidence="2 3">
    <name type="scientific">Legionella drancourtii LLAP12</name>
    <dbReference type="NCBI Taxonomy" id="658187"/>
    <lineage>
        <taxon>Bacteria</taxon>
        <taxon>Pseudomonadati</taxon>
        <taxon>Pseudomonadota</taxon>
        <taxon>Gammaproteobacteria</taxon>
        <taxon>Legionellales</taxon>
        <taxon>Legionellaceae</taxon>
        <taxon>Legionella</taxon>
    </lineage>
</organism>
<keyword evidence="3" id="KW-1185">Reference proteome</keyword>
<dbReference type="Gene3D" id="1.10.472.10">
    <property type="entry name" value="Cyclin-like"/>
    <property type="match status" value="1"/>
</dbReference>
<dbReference type="GO" id="GO:0019901">
    <property type="term" value="F:protein kinase binding"/>
    <property type="evidence" value="ECO:0007669"/>
    <property type="project" value="InterPro"/>
</dbReference>
<protein>
    <recommendedName>
        <fullName evidence="4">Cyclin</fullName>
    </recommendedName>
</protein>
<dbReference type="RefSeq" id="WP_006869697.1">
    <property type="nucleotide sequence ID" value="NZ_JH413801.1"/>
</dbReference>
<dbReference type="HOGENOM" id="CLU_993199_0_0_6"/>
<dbReference type="InterPro" id="IPR013922">
    <property type="entry name" value="Cyclin_PHO80-like"/>
</dbReference>
<dbReference type="PANTHER" id="PTHR15615">
    <property type="match status" value="1"/>
</dbReference>
<dbReference type="eggNOG" id="ENOG502ZY1J">
    <property type="taxonomic scope" value="Bacteria"/>
</dbReference>
<feature type="compositionally biased region" description="Polar residues" evidence="1">
    <location>
        <begin position="246"/>
        <end position="264"/>
    </location>
</feature>
<dbReference type="EMBL" id="JH413801">
    <property type="protein sequence ID" value="EHL32351.1"/>
    <property type="molecule type" value="Genomic_DNA"/>
</dbReference>
<dbReference type="Pfam" id="PF08613">
    <property type="entry name" value="Cyclin"/>
    <property type="match status" value="1"/>
</dbReference>
<sequence>MPHGLDIPSKSKEEMEELVELFALVVDSMVNKSEVLSEPVSLFQGETIPSISIKAYLSRYVEFLFLDEVALIVMLIYLDRYIRKNPEHLITSFSIHRLIASILQVAHKVYFDENGDLRHPYAEIAGLSGKDMNELEVTLLFALRFDLFVGPKTYLEYKENLVAWAREQMRIQNRAKPYPISITEDDLAMQRPVENNSQDLLPVNPPTPITQNYMESEEQAVNSALILSKNSVAATKESENKMPVSDDSSSSYNPRFLSPTVNASKSPQAKCKTKMSCQIL</sequence>
<dbReference type="Proteomes" id="UP000002770">
    <property type="component" value="Unassembled WGS sequence"/>
</dbReference>
<evidence type="ECO:0000313" key="2">
    <source>
        <dbReference type="EMBL" id="EHL32351.1"/>
    </source>
</evidence>
<evidence type="ECO:0000313" key="3">
    <source>
        <dbReference type="Proteomes" id="UP000002770"/>
    </source>
</evidence>
<gene>
    <name evidence="2" type="ORF">LDG_5735</name>
</gene>
<dbReference type="STRING" id="658187.LDG_5735"/>
<evidence type="ECO:0008006" key="4">
    <source>
        <dbReference type="Google" id="ProtNLM"/>
    </source>
</evidence>